<feature type="signal peptide" evidence="3">
    <location>
        <begin position="1"/>
        <end position="19"/>
    </location>
</feature>
<feature type="region of interest" description="Disordered" evidence="1">
    <location>
        <begin position="458"/>
        <end position="485"/>
    </location>
</feature>
<feature type="transmembrane region" description="Helical" evidence="2">
    <location>
        <begin position="143"/>
        <end position="162"/>
    </location>
</feature>
<protein>
    <recommendedName>
        <fullName evidence="8">Cytochrome b561 domain-containing protein</fullName>
    </recommendedName>
</protein>
<feature type="compositionally biased region" description="Acidic residues" evidence="1">
    <location>
        <begin position="467"/>
        <end position="476"/>
    </location>
</feature>
<dbReference type="Pfam" id="PF10355">
    <property type="entry name" value="Ytp1"/>
    <property type="match status" value="1"/>
</dbReference>
<feature type="chain" id="PRO_5002246990" description="Cytochrome b561 domain-containing protein" evidence="3">
    <location>
        <begin position="20"/>
        <end position="485"/>
    </location>
</feature>
<feature type="transmembrane region" description="Helical" evidence="2">
    <location>
        <begin position="273"/>
        <end position="292"/>
    </location>
</feature>
<evidence type="ECO:0000256" key="3">
    <source>
        <dbReference type="SAM" id="SignalP"/>
    </source>
</evidence>
<evidence type="ECO:0000256" key="2">
    <source>
        <dbReference type="SAM" id="Phobius"/>
    </source>
</evidence>
<dbReference type="PANTHER" id="PTHR31685">
    <property type="entry name" value="INTEGRAL MEMBRANE PROTEIN (AFU_ORTHOLOGUE AFUA_6G12730)-RELATED"/>
    <property type="match status" value="1"/>
</dbReference>
<dbReference type="InterPro" id="IPR018825">
    <property type="entry name" value="DUF2427"/>
</dbReference>
<organism evidence="6 7">
    <name type="scientific">Hypholoma sublateritium (strain FD-334 SS-4)</name>
    <dbReference type="NCBI Taxonomy" id="945553"/>
    <lineage>
        <taxon>Eukaryota</taxon>
        <taxon>Fungi</taxon>
        <taxon>Dikarya</taxon>
        <taxon>Basidiomycota</taxon>
        <taxon>Agaricomycotina</taxon>
        <taxon>Agaricomycetes</taxon>
        <taxon>Agaricomycetidae</taxon>
        <taxon>Agaricales</taxon>
        <taxon>Agaricineae</taxon>
        <taxon>Strophariaceae</taxon>
        <taxon>Hypholoma</taxon>
    </lineage>
</organism>
<dbReference type="OMA" id="MFMGATE"/>
<evidence type="ECO:0000259" key="5">
    <source>
        <dbReference type="Pfam" id="PF10355"/>
    </source>
</evidence>
<gene>
    <name evidence="6" type="ORF">HYPSUDRAFT_86646</name>
</gene>
<feature type="transmembrane region" description="Helical" evidence="2">
    <location>
        <begin position="67"/>
        <end position="85"/>
    </location>
</feature>
<feature type="transmembrane region" description="Helical" evidence="2">
    <location>
        <begin position="242"/>
        <end position="261"/>
    </location>
</feature>
<feature type="transmembrane region" description="Helical" evidence="2">
    <location>
        <begin position="207"/>
        <end position="230"/>
    </location>
</feature>
<dbReference type="Proteomes" id="UP000054270">
    <property type="component" value="Unassembled WGS sequence"/>
</dbReference>
<dbReference type="PANTHER" id="PTHR31685:SF2">
    <property type="entry name" value="PROTEIN YTP1"/>
    <property type="match status" value="1"/>
</dbReference>
<dbReference type="OrthoDB" id="4137487at2759"/>
<keyword evidence="2" id="KW-0812">Transmembrane</keyword>
<evidence type="ECO:0000256" key="1">
    <source>
        <dbReference type="SAM" id="MobiDB-lite"/>
    </source>
</evidence>
<feature type="transmembrane region" description="Helical" evidence="2">
    <location>
        <begin position="298"/>
        <end position="323"/>
    </location>
</feature>
<evidence type="ECO:0000313" key="7">
    <source>
        <dbReference type="Proteomes" id="UP000054270"/>
    </source>
</evidence>
<dbReference type="CDD" id="cd08760">
    <property type="entry name" value="Cyt_b561_FRRS1_like"/>
    <property type="match status" value="1"/>
</dbReference>
<feature type="transmembrane region" description="Helical" evidence="2">
    <location>
        <begin position="38"/>
        <end position="60"/>
    </location>
</feature>
<accession>A0A0D2MIM8</accession>
<dbReference type="AlphaFoldDB" id="A0A0D2MIM8"/>
<feature type="transmembrane region" description="Helical" evidence="2">
    <location>
        <begin position="174"/>
        <end position="195"/>
    </location>
</feature>
<dbReference type="Pfam" id="PF10348">
    <property type="entry name" value="DUF2427"/>
    <property type="match status" value="1"/>
</dbReference>
<keyword evidence="2" id="KW-1133">Transmembrane helix</keyword>
<dbReference type="InterPro" id="IPR018827">
    <property type="entry name" value="YTP1_C"/>
</dbReference>
<feature type="transmembrane region" description="Helical" evidence="2">
    <location>
        <begin position="394"/>
        <end position="416"/>
    </location>
</feature>
<dbReference type="STRING" id="945553.A0A0D2MIM8"/>
<feature type="transmembrane region" description="Helical" evidence="2">
    <location>
        <begin position="105"/>
        <end position="122"/>
    </location>
</feature>
<reference evidence="7" key="1">
    <citation type="submission" date="2014-04" db="EMBL/GenBank/DDBJ databases">
        <title>Evolutionary Origins and Diversification of the Mycorrhizal Mutualists.</title>
        <authorList>
            <consortium name="DOE Joint Genome Institute"/>
            <consortium name="Mycorrhizal Genomics Consortium"/>
            <person name="Kohler A."/>
            <person name="Kuo A."/>
            <person name="Nagy L.G."/>
            <person name="Floudas D."/>
            <person name="Copeland A."/>
            <person name="Barry K.W."/>
            <person name="Cichocki N."/>
            <person name="Veneault-Fourrey C."/>
            <person name="LaButti K."/>
            <person name="Lindquist E.A."/>
            <person name="Lipzen A."/>
            <person name="Lundell T."/>
            <person name="Morin E."/>
            <person name="Murat C."/>
            <person name="Riley R."/>
            <person name="Ohm R."/>
            <person name="Sun H."/>
            <person name="Tunlid A."/>
            <person name="Henrissat B."/>
            <person name="Grigoriev I.V."/>
            <person name="Hibbett D.S."/>
            <person name="Martin F."/>
        </authorList>
    </citation>
    <scope>NUCLEOTIDE SEQUENCE [LARGE SCALE GENOMIC DNA]</scope>
    <source>
        <strain evidence="7">FD-334 SS-4</strain>
    </source>
</reference>
<sequence>MHILVRTCFTFLFALNALAHDHHDELTEEETSAPIDNILWIHILLQSLVWGVIFPIGMVLGLSRSRWHVPLQVTGYALTVGGYILGHSHKGRAFLAGVHGKFANILIVPILGQLAVGIYLKLHINEKSIRPYIVTLHGIIGKAYPIFGWAQILFGFIAFRGYCRGGALGQCLAHYIMGSGFIAYSVMMTIILLVGEQWIRRSGRSPEFFDSVVITLWVRTVSFCIVNTFTEHHGGAWSVKDMQHTIMGVLWWTGGILGIFLSRNNQRNVVPGIIIFLTGWGMSGHAQALMISTQVHAMFGYTLMLAGLTRILEVCFFAPSFAVDAADDDNRSEHTLADGAGARPQAQQSAKAAASRSFRFLPPFLLVAAGLLFMSATDEELRYAHGLELDHVTYILSVFSMAFLLYAFIVSLVSLYSTSGRNAPGAAGGAGAIDERAIELVSPRGAAKWYARVPTQGAGPHAHVLGDDDEEEEEDMMAPHLSIRR</sequence>
<evidence type="ECO:0000313" key="6">
    <source>
        <dbReference type="EMBL" id="KJA23523.1"/>
    </source>
</evidence>
<evidence type="ECO:0000259" key="4">
    <source>
        <dbReference type="Pfam" id="PF10348"/>
    </source>
</evidence>
<proteinExistence type="predicted"/>
<feature type="transmembrane region" description="Helical" evidence="2">
    <location>
        <begin position="357"/>
        <end position="374"/>
    </location>
</feature>
<feature type="domain" description="Protein YTP1-like C-terminal" evidence="5">
    <location>
        <begin position="148"/>
        <end position="416"/>
    </location>
</feature>
<keyword evidence="3" id="KW-0732">Signal</keyword>
<keyword evidence="7" id="KW-1185">Reference proteome</keyword>
<feature type="domain" description="DUF2427" evidence="4">
    <location>
        <begin position="23"/>
        <end position="123"/>
    </location>
</feature>
<dbReference type="EMBL" id="KN817542">
    <property type="protein sequence ID" value="KJA23523.1"/>
    <property type="molecule type" value="Genomic_DNA"/>
</dbReference>
<keyword evidence="2" id="KW-0472">Membrane</keyword>
<name>A0A0D2MIM8_HYPSF</name>
<evidence type="ECO:0008006" key="8">
    <source>
        <dbReference type="Google" id="ProtNLM"/>
    </source>
</evidence>